<dbReference type="GO" id="GO:0003677">
    <property type="term" value="F:DNA binding"/>
    <property type="evidence" value="ECO:0007669"/>
    <property type="project" value="InterPro"/>
</dbReference>
<evidence type="ECO:0000256" key="3">
    <source>
        <dbReference type="ARBA" id="ARBA00022705"/>
    </source>
</evidence>
<dbReference type="Proteomes" id="UP000239237">
    <property type="component" value="Unassembled WGS sequence"/>
</dbReference>
<dbReference type="InterPro" id="IPR013520">
    <property type="entry name" value="Ribonucl_H"/>
</dbReference>
<evidence type="ECO:0000256" key="9">
    <source>
        <dbReference type="ARBA" id="ARBA00022932"/>
    </source>
</evidence>
<dbReference type="CDD" id="cd06127">
    <property type="entry name" value="DEDDh"/>
    <property type="match status" value="1"/>
</dbReference>
<dbReference type="InterPro" id="IPR006054">
    <property type="entry name" value="DnaQ"/>
</dbReference>
<dbReference type="GO" id="GO:0005829">
    <property type="term" value="C:cytosol"/>
    <property type="evidence" value="ECO:0007669"/>
    <property type="project" value="TreeGrafter"/>
</dbReference>
<dbReference type="Gene3D" id="3.30.420.10">
    <property type="entry name" value="Ribonuclease H-like superfamily/Ribonuclease H"/>
    <property type="match status" value="1"/>
</dbReference>
<evidence type="ECO:0000256" key="8">
    <source>
        <dbReference type="ARBA" id="ARBA00022840"/>
    </source>
</evidence>
<dbReference type="NCBIfam" id="TIGR00573">
    <property type="entry name" value="dnaq"/>
    <property type="match status" value="1"/>
</dbReference>
<dbReference type="PANTHER" id="PTHR30231">
    <property type="entry name" value="DNA POLYMERASE III SUBUNIT EPSILON"/>
    <property type="match status" value="1"/>
</dbReference>
<dbReference type="Gene3D" id="3.40.50.300">
    <property type="entry name" value="P-loop containing nucleotide triphosphate hydrolases"/>
    <property type="match status" value="1"/>
</dbReference>
<dbReference type="FunFam" id="3.30.420.10:FF:000045">
    <property type="entry name" value="3'-5' exonuclease DinG"/>
    <property type="match status" value="1"/>
</dbReference>
<dbReference type="InterPro" id="IPR027417">
    <property type="entry name" value="P-loop_NTPase"/>
</dbReference>
<keyword evidence="1" id="KW-0808">Transferase</keyword>
<dbReference type="GO" id="GO:0045004">
    <property type="term" value="P:DNA replication proofreading"/>
    <property type="evidence" value="ECO:0007669"/>
    <property type="project" value="TreeGrafter"/>
</dbReference>
<organism evidence="13 14">
    <name type="scientific">Leuconostoc suionicum</name>
    <dbReference type="NCBI Taxonomy" id="1511761"/>
    <lineage>
        <taxon>Bacteria</taxon>
        <taxon>Bacillati</taxon>
        <taxon>Bacillota</taxon>
        <taxon>Bacilli</taxon>
        <taxon>Lactobacillales</taxon>
        <taxon>Lactobacillaceae</taxon>
        <taxon>Leuconostoc</taxon>
    </lineage>
</organism>
<dbReference type="PANTHER" id="PTHR30231:SF41">
    <property type="entry name" value="DNA POLYMERASE III SUBUNIT EPSILON"/>
    <property type="match status" value="1"/>
</dbReference>
<evidence type="ECO:0000259" key="11">
    <source>
        <dbReference type="PROSITE" id="PS51193"/>
    </source>
</evidence>
<dbReference type="SMART" id="SM00479">
    <property type="entry name" value="EXOIII"/>
    <property type="match status" value="1"/>
</dbReference>
<evidence type="ECO:0000313" key="12">
    <source>
        <dbReference type="EMBL" id="SPD91221.1"/>
    </source>
</evidence>
<dbReference type="PROSITE" id="PS51193">
    <property type="entry name" value="HELICASE_ATP_BIND_2"/>
    <property type="match status" value="1"/>
</dbReference>
<reference evidence="13 14" key="2">
    <citation type="submission" date="2018-02" db="EMBL/GenBank/DDBJ databases">
        <authorList>
            <person name="Cohen D.B."/>
            <person name="Kent A.D."/>
        </authorList>
    </citation>
    <scope>NUCLEOTIDE SEQUENCE [LARGE SCALE GENOMIC DNA]</scope>
    <source>
        <strain evidence="13 14">CECT 9216</strain>
    </source>
</reference>
<dbReference type="AlphaFoldDB" id="A0A2N9K823"/>
<dbReference type="Pfam" id="PF00929">
    <property type="entry name" value="RNase_T"/>
    <property type="match status" value="1"/>
</dbReference>
<evidence type="ECO:0000256" key="6">
    <source>
        <dbReference type="ARBA" id="ARBA00022801"/>
    </source>
</evidence>
<protein>
    <recommendedName>
        <fullName evidence="10">DNA polymerase III polC-type</fullName>
    </recommendedName>
</protein>
<keyword evidence="2" id="KW-0548">Nucleotidyltransferase</keyword>
<dbReference type="EMBL" id="OKQU01000001">
    <property type="protein sequence ID" value="SPE06446.1"/>
    <property type="molecule type" value="Genomic_DNA"/>
</dbReference>
<keyword evidence="6" id="KW-0378">Hydrolase</keyword>
<dbReference type="InterPro" id="IPR014013">
    <property type="entry name" value="Helic_SF1/SF2_ATP-bd_DinG/Rad3"/>
</dbReference>
<evidence type="ECO:0000256" key="4">
    <source>
        <dbReference type="ARBA" id="ARBA00022722"/>
    </source>
</evidence>
<dbReference type="GO" id="GO:0003887">
    <property type="term" value="F:DNA-directed DNA polymerase activity"/>
    <property type="evidence" value="ECO:0007669"/>
    <property type="project" value="UniProtKB-KW"/>
</dbReference>
<sequence>MNANDTFVVVDLETTGHSVKKGGRIIQIGMTFIKKRQIVDHFESFVNPGQLIDRQIQQLTHISQTDVQNAPYFEEIAPLLQNLLQDAVIIAHNVNFDYPYLNDEFERTGFPLLKSAAIDTVQLAQILFPTAPGYRLLDLTTYLNITLKNAHRANADAHATALLFLKFWKKLEELPDITLKQLQQGDWPLLRQTQQFLKLVHSKNKQNFGTVDQVALLTPTVEPSIHTSKSVQVDYPETSGEKTKLFGQWLTTNVAQNSLMDRANQFLNKRTDGLLTILTGPRVGKTLAYLVPVILNGKTAVLLTNDESLQAQQVDIITNLTKLFSRPIQSAILYEPSEYIDVEKFAQTLKEKNTLQIQFFKARVLVWLTQTKTGLLREISVGVQNDDYVSSIRGDSGAQFYEKAYKSAHQASIIIMNFSTYFMQSQKLREAKKIEKWPVVVMETPTQFVDDLHDYFHVSLNVTQYQNTLKGLNHQEIAGLTHKQRLFVRQSLSEALKLLKQILQSDNQRANLKRVERFLLIILHLKELFEISENSIPREFQDIREQLLKIRRLQLQNDIVVANEFSEVNGQTQTEVVFDILERAIYQAEFVSNVHKLLIVSEFLPTEVTEFLRDVPESFTVEREFVHNDLQPIRVVQLQRSSPIVHLQAITQRNVGEILLIVPNEERVNHWYQKIKYAVTTNYNIVAEGITGSLEKIQRQSQTKRNNIIIVTPKIFSTMWLREQELPAIVIVPEREVWQPVSRLAYVLTQMQRHQNGILVSQLNAMQRNRFKQQIVVEKMNLKKGLEQQYDRLLHDL</sequence>
<evidence type="ECO:0000256" key="2">
    <source>
        <dbReference type="ARBA" id="ARBA00022695"/>
    </source>
</evidence>
<dbReference type="SUPFAM" id="SSF53098">
    <property type="entry name" value="Ribonuclease H-like"/>
    <property type="match status" value="1"/>
</dbReference>
<dbReference type="GO" id="GO:0008408">
    <property type="term" value="F:3'-5' exonuclease activity"/>
    <property type="evidence" value="ECO:0007669"/>
    <property type="project" value="TreeGrafter"/>
</dbReference>
<evidence type="ECO:0000256" key="7">
    <source>
        <dbReference type="ARBA" id="ARBA00022839"/>
    </source>
</evidence>
<evidence type="ECO:0000256" key="10">
    <source>
        <dbReference type="ARBA" id="ARBA00070925"/>
    </source>
</evidence>
<keyword evidence="7" id="KW-0269">Exonuclease</keyword>
<keyword evidence="9" id="KW-0239">DNA-directed DNA polymerase</keyword>
<keyword evidence="5" id="KW-0547">Nucleotide-binding</keyword>
<keyword evidence="3" id="KW-0235">DNA replication</keyword>
<proteinExistence type="predicted"/>
<dbReference type="RefSeq" id="WP_105299505.1">
    <property type="nucleotide sequence ID" value="NZ_JASDEL010000003.1"/>
</dbReference>
<dbReference type="InterPro" id="IPR012337">
    <property type="entry name" value="RNaseH-like_sf"/>
</dbReference>
<feature type="domain" description="Helicase ATP-binding" evidence="11">
    <location>
        <begin position="242"/>
        <end position="506"/>
    </location>
</feature>
<keyword evidence="8" id="KW-0067">ATP-binding</keyword>
<evidence type="ECO:0000313" key="14">
    <source>
        <dbReference type="Proteomes" id="UP000237923"/>
    </source>
</evidence>
<evidence type="ECO:0000313" key="13">
    <source>
        <dbReference type="EMBL" id="SPE06446.1"/>
    </source>
</evidence>
<evidence type="ECO:0000256" key="5">
    <source>
        <dbReference type="ARBA" id="ARBA00022741"/>
    </source>
</evidence>
<dbReference type="EMBL" id="OKQR01000001">
    <property type="protein sequence ID" value="SPD91221.1"/>
    <property type="molecule type" value="Genomic_DNA"/>
</dbReference>
<keyword evidence="15" id="KW-1185">Reference proteome</keyword>
<gene>
    <name evidence="12" type="ORF">LES8486_00192</name>
    <name evidence="13" type="ORF">LES9216_00339</name>
</gene>
<evidence type="ECO:0000256" key="1">
    <source>
        <dbReference type="ARBA" id="ARBA00022679"/>
    </source>
</evidence>
<accession>A0A2N9K823</accession>
<dbReference type="InterPro" id="IPR036397">
    <property type="entry name" value="RNaseH_sf"/>
</dbReference>
<name>A0A2N9K823_9LACO</name>
<reference evidence="12 15" key="1">
    <citation type="submission" date="2018-02" db="EMBL/GenBank/DDBJ databases">
        <authorList>
            <person name="Rodrigo-Torres L."/>
            <person name="Arahal R. D."/>
            <person name="Lucena T."/>
        </authorList>
    </citation>
    <scope>NUCLEOTIDE SEQUENCE [LARGE SCALE GENOMIC DNA]</scope>
    <source>
        <strain evidence="12 15">CECT 8486</strain>
    </source>
</reference>
<dbReference type="GO" id="GO:0005524">
    <property type="term" value="F:ATP binding"/>
    <property type="evidence" value="ECO:0007669"/>
    <property type="project" value="UniProtKB-KW"/>
</dbReference>
<keyword evidence="4" id="KW-0540">Nuclease</keyword>
<dbReference type="Proteomes" id="UP000237923">
    <property type="component" value="Unassembled WGS sequence"/>
</dbReference>
<evidence type="ECO:0000313" key="15">
    <source>
        <dbReference type="Proteomes" id="UP000239237"/>
    </source>
</evidence>